<reference evidence="1 2" key="1">
    <citation type="submission" date="2020-02" db="EMBL/GenBank/DDBJ databases">
        <title>Draft genome sequence of Haematococcus lacustris strain NIES-144.</title>
        <authorList>
            <person name="Morimoto D."/>
            <person name="Nakagawa S."/>
            <person name="Yoshida T."/>
            <person name="Sawayama S."/>
        </authorList>
    </citation>
    <scope>NUCLEOTIDE SEQUENCE [LARGE SCALE GENOMIC DNA]</scope>
    <source>
        <strain evidence="1 2">NIES-144</strain>
    </source>
</reference>
<organism evidence="1 2">
    <name type="scientific">Haematococcus lacustris</name>
    <name type="common">Green alga</name>
    <name type="synonym">Haematococcus pluvialis</name>
    <dbReference type="NCBI Taxonomy" id="44745"/>
    <lineage>
        <taxon>Eukaryota</taxon>
        <taxon>Viridiplantae</taxon>
        <taxon>Chlorophyta</taxon>
        <taxon>core chlorophytes</taxon>
        <taxon>Chlorophyceae</taxon>
        <taxon>CS clade</taxon>
        <taxon>Chlamydomonadales</taxon>
        <taxon>Haematococcaceae</taxon>
        <taxon>Haematococcus</taxon>
    </lineage>
</organism>
<dbReference type="AlphaFoldDB" id="A0A6A0A0M6"/>
<name>A0A6A0A0M6_HAELA</name>
<proteinExistence type="predicted"/>
<feature type="non-terminal residue" evidence="1">
    <location>
        <position position="36"/>
    </location>
</feature>
<gene>
    <name evidence="1" type="ORF">HaLaN_22732</name>
</gene>
<keyword evidence="2" id="KW-1185">Reference proteome</keyword>
<evidence type="ECO:0000313" key="2">
    <source>
        <dbReference type="Proteomes" id="UP000485058"/>
    </source>
</evidence>
<feature type="non-terminal residue" evidence="1">
    <location>
        <position position="1"/>
    </location>
</feature>
<accession>A0A6A0A0M6</accession>
<dbReference type="EMBL" id="BLLF01002654">
    <property type="protein sequence ID" value="GFH24864.1"/>
    <property type="molecule type" value="Genomic_DNA"/>
</dbReference>
<dbReference type="Proteomes" id="UP000485058">
    <property type="component" value="Unassembled WGS sequence"/>
</dbReference>
<comment type="caution">
    <text evidence="1">The sequence shown here is derived from an EMBL/GenBank/DDBJ whole genome shotgun (WGS) entry which is preliminary data.</text>
</comment>
<sequence>MSSIPLARRILTELDGVYCPIGDTKAVSWLGPHPFA</sequence>
<evidence type="ECO:0000313" key="1">
    <source>
        <dbReference type="EMBL" id="GFH24864.1"/>
    </source>
</evidence>
<protein>
    <submittedName>
        <fullName evidence="1">Uncharacterized protein</fullName>
    </submittedName>
</protein>